<evidence type="ECO:0000313" key="2">
    <source>
        <dbReference type="Proteomes" id="UP000249720"/>
    </source>
</evidence>
<keyword evidence="2" id="KW-1185">Reference proteome</keyword>
<protein>
    <submittedName>
        <fullName evidence="1">Uncharacterized protein</fullName>
    </submittedName>
</protein>
<name>A0A2W7RH11_9BACT</name>
<reference evidence="1 2" key="1">
    <citation type="submission" date="2018-06" db="EMBL/GenBank/DDBJ databases">
        <title>Genomic Encyclopedia of Archaeal and Bacterial Type Strains, Phase II (KMG-II): from individual species to whole genera.</title>
        <authorList>
            <person name="Goeker M."/>
        </authorList>
    </citation>
    <scope>NUCLEOTIDE SEQUENCE [LARGE SCALE GENOMIC DNA]</scope>
    <source>
        <strain evidence="1 2">DSM 23241</strain>
    </source>
</reference>
<evidence type="ECO:0000313" key="1">
    <source>
        <dbReference type="EMBL" id="PZX59491.1"/>
    </source>
</evidence>
<sequence length="61" mass="6363">MSLADLQQQLSRAEMKQIKAGSYAGLNTCAPAGEKCPNHDGTPDGCCGSCKPNSTGIKLCY</sequence>
<comment type="caution">
    <text evidence="1">The sequence shown here is derived from an EMBL/GenBank/DDBJ whole genome shotgun (WGS) entry which is preliminary data.</text>
</comment>
<dbReference type="Proteomes" id="UP000249720">
    <property type="component" value="Unassembled WGS sequence"/>
</dbReference>
<dbReference type="AlphaFoldDB" id="A0A2W7RH11"/>
<organism evidence="1 2">
    <name type="scientific">Hydrotalea sandarakina</name>
    <dbReference type="NCBI Taxonomy" id="1004304"/>
    <lineage>
        <taxon>Bacteria</taxon>
        <taxon>Pseudomonadati</taxon>
        <taxon>Bacteroidota</taxon>
        <taxon>Chitinophagia</taxon>
        <taxon>Chitinophagales</taxon>
        <taxon>Chitinophagaceae</taxon>
        <taxon>Hydrotalea</taxon>
    </lineage>
</organism>
<dbReference type="EMBL" id="QKZV01000013">
    <property type="protein sequence ID" value="PZX59491.1"/>
    <property type="molecule type" value="Genomic_DNA"/>
</dbReference>
<accession>A0A2W7RH11</accession>
<gene>
    <name evidence="1" type="ORF">LX80_02738</name>
</gene>
<proteinExistence type="predicted"/>